<sequence length="165" mass="18394">MQSPWETNDNAGTGYTSGDASKEGQLKMSELEMRITKTAGRAFFFRWSQDVHIDAIHPVLPHLHKLSHLLAHRRKSNVKPHYIVVIATLVLPFMKKVGGRESRCYIGIVPFHCATRLSPSQHLTIVQQQSLGLVINRGKEHRAVEHVACSTGTCVVVATEFSLSI</sequence>
<protein>
    <submittedName>
        <fullName evidence="2">Uncharacterized protein</fullName>
    </submittedName>
</protein>
<keyword evidence="3" id="KW-1185">Reference proteome</keyword>
<gene>
    <name evidence="2" type="ORF">OUZ56_007338</name>
</gene>
<organism evidence="2 3">
    <name type="scientific">Daphnia magna</name>
    <dbReference type="NCBI Taxonomy" id="35525"/>
    <lineage>
        <taxon>Eukaryota</taxon>
        <taxon>Metazoa</taxon>
        <taxon>Ecdysozoa</taxon>
        <taxon>Arthropoda</taxon>
        <taxon>Crustacea</taxon>
        <taxon>Branchiopoda</taxon>
        <taxon>Diplostraca</taxon>
        <taxon>Cladocera</taxon>
        <taxon>Anomopoda</taxon>
        <taxon>Daphniidae</taxon>
        <taxon>Daphnia</taxon>
    </lineage>
</organism>
<feature type="compositionally biased region" description="Polar residues" evidence="1">
    <location>
        <begin position="1"/>
        <end position="19"/>
    </location>
</feature>
<dbReference type="EMBL" id="JAOYFB010000001">
    <property type="protein sequence ID" value="KAK4005638.1"/>
    <property type="molecule type" value="Genomic_DNA"/>
</dbReference>
<comment type="caution">
    <text evidence="2">The sequence shown here is derived from an EMBL/GenBank/DDBJ whole genome shotgun (WGS) entry which is preliminary data.</text>
</comment>
<accession>A0ABQ9YYC0</accession>
<dbReference type="Proteomes" id="UP001234178">
    <property type="component" value="Unassembled WGS sequence"/>
</dbReference>
<name>A0ABQ9YYC0_9CRUS</name>
<reference evidence="2 3" key="1">
    <citation type="journal article" date="2023" name="Nucleic Acids Res.">
        <title>The hologenome of Daphnia magna reveals possible DNA methylation and microbiome-mediated evolution of the host genome.</title>
        <authorList>
            <person name="Chaturvedi A."/>
            <person name="Li X."/>
            <person name="Dhandapani V."/>
            <person name="Marshall H."/>
            <person name="Kissane S."/>
            <person name="Cuenca-Cambronero M."/>
            <person name="Asole G."/>
            <person name="Calvet F."/>
            <person name="Ruiz-Romero M."/>
            <person name="Marangio P."/>
            <person name="Guigo R."/>
            <person name="Rago D."/>
            <person name="Mirbahai L."/>
            <person name="Eastwood N."/>
            <person name="Colbourne J.K."/>
            <person name="Zhou J."/>
            <person name="Mallon E."/>
            <person name="Orsini L."/>
        </authorList>
    </citation>
    <scope>NUCLEOTIDE SEQUENCE [LARGE SCALE GENOMIC DNA]</scope>
    <source>
        <strain evidence="2">LRV0_1</strain>
    </source>
</reference>
<feature type="region of interest" description="Disordered" evidence="1">
    <location>
        <begin position="1"/>
        <end position="21"/>
    </location>
</feature>
<evidence type="ECO:0000313" key="3">
    <source>
        <dbReference type="Proteomes" id="UP001234178"/>
    </source>
</evidence>
<evidence type="ECO:0000313" key="2">
    <source>
        <dbReference type="EMBL" id="KAK4005638.1"/>
    </source>
</evidence>
<evidence type="ECO:0000256" key="1">
    <source>
        <dbReference type="SAM" id="MobiDB-lite"/>
    </source>
</evidence>
<proteinExistence type="predicted"/>